<dbReference type="GO" id="GO:0000981">
    <property type="term" value="F:DNA-binding transcription factor activity, RNA polymerase II-specific"/>
    <property type="evidence" value="ECO:0007669"/>
    <property type="project" value="UniProtKB-ARBA"/>
</dbReference>
<dbReference type="Gene3D" id="3.10.260.10">
    <property type="entry name" value="Transcription regulator HTH, APSES-type DNA-binding domain"/>
    <property type="match status" value="1"/>
</dbReference>
<feature type="compositionally biased region" description="Low complexity" evidence="1">
    <location>
        <begin position="562"/>
        <end position="572"/>
    </location>
</feature>
<dbReference type="InterPro" id="IPR051642">
    <property type="entry name" value="SWI6-like"/>
</dbReference>
<dbReference type="InterPro" id="IPR036887">
    <property type="entry name" value="HTH_APSES_sf"/>
</dbReference>
<dbReference type="PROSITE" id="PS51299">
    <property type="entry name" value="HTH_APSES"/>
    <property type="match status" value="1"/>
</dbReference>
<dbReference type="EMBL" id="JAPEVG010000115">
    <property type="protein sequence ID" value="KAJ8482412.1"/>
    <property type="molecule type" value="Genomic_DNA"/>
</dbReference>
<dbReference type="SUPFAM" id="SSF54616">
    <property type="entry name" value="DNA-binding domain of Mlu1-box binding protein MBP1"/>
    <property type="match status" value="1"/>
</dbReference>
<dbReference type="PANTHER" id="PTHR43828:SF5">
    <property type="entry name" value="TRANSCRIPTIONAL REPRESSOR XBP1"/>
    <property type="match status" value="1"/>
</dbReference>
<dbReference type="AlphaFoldDB" id="A0AAD7XC62"/>
<protein>
    <recommendedName>
        <fullName evidence="2">HTH APSES-type domain-containing protein</fullName>
    </recommendedName>
</protein>
<evidence type="ECO:0000256" key="1">
    <source>
        <dbReference type="SAM" id="MobiDB-lite"/>
    </source>
</evidence>
<gene>
    <name evidence="3" type="ORF">ONZ51_g5367</name>
</gene>
<feature type="region of interest" description="Disordered" evidence="1">
    <location>
        <begin position="389"/>
        <end position="413"/>
    </location>
</feature>
<feature type="domain" description="HTH APSES-type" evidence="2">
    <location>
        <begin position="56"/>
        <end position="173"/>
    </location>
</feature>
<evidence type="ECO:0000259" key="2">
    <source>
        <dbReference type="PROSITE" id="PS51299"/>
    </source>
</evidence>
<dbReference type="GO" id="GO:0030907">
    <property type="term" value="C:MBF transcription complex"/>
    <property type="evidence" value="ECO:0007669"/>
    <property type="project" value="TreeGrafter"/>
</dbReference>
<feature type="compositionally biased region" description="Basic and acidic residues" evidence="1">
    <location>
        <begin position="525"/>
        <end position="538"/>
    </location>
</feature>
<evidence type="ECO:0000313" key="4">
    <source>
        <dbReference type="Proteomes" id="UP001215151"/>
    </source>
</evidence>
<keyword evidence="4" id="KW-1185">Reference proteome</keyword>
<dbReference type="GO" id="GO:0003677">
    <property type="term" value="F:DNA binding"/>
    <property type="evidence" value="ECO:0007669"/>
    <property type="project" value="InterPro"/>
</dbReference>
<feature type="region of interest" description="Disordered" evidence="1">
    <location>
        <begin position="176"/>
        <end position="306"/>
    </location>
</feature>
<feature type="compositionally biased region" description="Low complexity" evidence="1">
    <location>
        <begin position="432"/>
        <end position="447"/>
    </location>
</feature>
<feature type="compositionally biased region" description="Polar residues" evidence="1">
    <location>
        <begin position="276"/>
        <end position="292"/>
    </location>
</feature>
<dbReference type="Proteomes" id="UP001215151">
    <property type="component" value="Unassembled WGS sequence"/>
</dbReference>
<feature type="region of interest" description="Disordered" evidence="1">
    <location>
        <begin position="431"/>
        <end position="459"/>
    </location>
</feature>
<organism evidence="3 4">
    <name type="scientific">Trametes cubensis</name>
    <dbReference type="NCBI Taxonomy" id="1111947"/>
    <lineage>
        <taxon>Eukaryota</taxon>
        <taxon>Fungi</taxon>
        <taxon>Dikarya</taxon>
        <taxon>Basidiomycota</taxon>
        <taxon>Agaricomycotina</taxon>
        <taxon>Agaricomycetes</taxon>
        <taxon>Polyporales</taxon>
        <taxon>Polyporaceae</taxon>
        <taxon>Trametes</taxon>
    </lineage>
</organism>
<feature type="region of interest" description="Disordered" evidence="1">
    <location>
        <begin position="482"/>
        <end position="580"/>
    </location>
</feature>
<feature type="compositionally biased region" description="Basic and acidic residues" evidence="1">
    <location>
        <begin position="244"/>
        <end position="255"/>
    </location>
</feature>
<dbReference type="PANTHER" id="PTHR43828">
    <property type="entry name" value="ASPARAGINASE"/>
    <property type="match status" value="1"/>
</dbReference>
<reference evidence="3" key="1">
    <citation type="submission" date="2022-11" db="EMBL/GenBank/DDBJ databases">
        <title>Genome Sequence of Cubamyces cubensis.</title>
        <authorList>
            <person name="Buettner E."/>
        </authorList>
    </citation>
    <scope>NUCLEOTIDE SEQUENCE</scope>
    <source>
        <strain evidence="3">MPL-01</strain>
    </source>
</reference>
<dbReference type="InterPro" id="IPR003163">
    <property type="entry name" value="Tscrpt_reg_HTH_APSES-type"/>
</dbReference>
<evidence type="ECO:0000313" key="3">
    <source>
        <dbReference type="EMBL" id="KAJ8482412.1"/>
    </source>
</evidence>
<feature type="compositionally biased region" description="Basic and acidic residues" evidence="1">
    <location>
        <begin position="482"/>
        <end position="496"/>
    </location>
</feature>
<dbReference type="GO" id="GO:0033309">
    <property type="term" value="C:SBF transcription complex"/>
    <property type="evidence" value="ECO:0007669"/>
    <property type="project" value="TreeGrafter"/>
</dbReference>
<feature type="region of interest" description="Disordered" evidence="1">
    <location>
        <begin position="1"/>
        <end position="28"/>
    </location>
</feature>
<name>A0AAD7XC62_9APHY</name>
<proteinExistence type="predicted"/>
<comment type="caution">
    <text evidence="3">The sequence shown here is derived from an EMBL/GenBank/DDBJ whole genome shotgun (WGS) entry which is preliminary data.</text>
</comment>
<sequence>MSSGLLLDPLPSPTTEPATPNGTRFRPYASPDHHVTKARYITSNDPRGYIPVYEYPLNGQWIMLDMDDGYVLWTGIWKGRLVIARIALWHRLTVYIPLAALGNSKADIVKIIDSQPDLAAQLRRVRGGYLKIQGTWMPYEIALRLARRVAWPIRYDLVPLFGYVSVRTLAFPPDSPGFGQISKPGTGKRRTRRNAQPTELPSDSRHDWAVFSTGDSAPPSMGPPPARGSLSLSHTFATTHAGRRSFDGSDARGDQSDSPVILHVPYVERERPHLSPTLSRRNSPPLDTTASVRYSPYPSPLSSTASRFAHSAAHGLASADISPTSSRPPVARASGAHPVGETIKLPPIRPPSGRASEDEGSFHLPPISSMDNLREAQCGEPMAVLRRLQESSDEPLEPSAPRSRGPTAEMLTQRRHSLAVVADPVYRLSEPSSSTIASMSVGASSSSRTHGSGPRTPLSAVAALPSLSYPPLPRHTQLHIRDQHEQQPRSAVDHPELFSPSAARGPERDDRLTQSMPPSPYLDASRTDYRTRYEDSYRRPMPPSQERVLARHERPLSPPPSATSAGSSPSDPVRTSWRPW</sequence>
<accession>A0AAD7XC62</accession>
<feature type="region of interest" description="Disordered" evidence="1">
    <location>
        <begin position="319"/>
        <end position="370"/>
    </location>
</feature>